<organism evidence="1 2">
    <name type="scientific">Umbra pygmaea</name>
    <name type="common">Eastern mudminnow</name>
    <dbReference type="NCBI Taxonomy" id="75934"/>
    <lineage>
        <taxon>Eukaryota</taxon>
        <taxon>Metazoa</taxon>
        <taxon>Chordata</taxon>
        <taxon>Craniata</taxon>
        <taxon>Vertebrata</taxon>
        <taxon>Euteleostomi</taxon>
        <taxon>Actinopterygii</taxon>
        <taxon>Neopterygii</taxon>
        <taxon>Teleostei</taxon>
        <taxon>Protacanthopterygii</taxon>
        <taxon>Esociformes</taxon>
        <taxon>Umbridae</taxon>
        <taxon>Umbra</taxon>
    </lineage>
</organism>
<evidence type="ECO:0000313" key="2">
    <source>
        <dbReference type="Proteomes" id="UP001557470"/>
    </source>
</evidence>
<name>A0ABD0W9W2_UMBPY</name>
<dbReference type="AlphaFoldDB" id="A0ABD0W9W2"/>
<evidence type="ECO:0000313" key="1">
    <source>
        <dbReference type="EMBL" id="KAL0967696.1"/>
    </source>
</evidence>
<reference evidence="1 2" key="1">
    <citation type="submission" date="2024-06" db="EMBL/GenBank/DDBJ databases">
        <authorList>
            <person name="Pan Q."/>
            <person name="Wen M."/>
            <person name="Jouanno E."/>
            <person name="Zahm M."/>
            <person name="Klopp C."/>
            <person name="Cabau C."/>
            <person name="Louis A."/>
            <person name="Berthelot C."/>
            <person name="Parey E."/>
            <person name="Roest Crollius H."/>
            <person name="Montfort J."/>
            <person name="Robinson-Rechavi M."/>
            <person name="Bouchez O."/>
            <person name="Lampietro C."/>
            <person name="Lopez Roques C."/>
            <person name="Donnadieu C."/>
            <person name="Postlethwait J."/>
            <person name="Bobe J."/>
            <person name="Verreycken H."/>
            <person name="Guiguen Y."/>
        </authorList>
    </citation>
    <scope>NUCLEOTIDE SEQUENCE [LARGE SCALE GENOMIC DNA]</scope>
    <source>
        <strain evidence="1">Up_M1</strain>
        <tissue evidence="1">Testis</tissue>
    </source>
</reference>
<keyword evidence="2" id="KW-1185">Reference proteome</keyword>
<accession>A0ABD0W9W2</accession>
<gene>
    <name evidence="1" type="ORF">UPYG_G00255700</name>
</gene>
<proteinExistence type="predicted"/>
<dbReference type="EMBL" id="JAGEUA010000008">
    <property type="protein sequence ID" value="KAL0967696.1"/>
    <property type="molecule type" value="Genomic_DNA"/>
</dbReference>
<comment type="caution">
    <text evidence="1">The sequence shown here is derived from an EMBL/GenBank/DDBJ whole genome shotgun (WGS) entry which is preliminary data.</text>
</comment>
<protein>
    <submittedName>
        <fullName evidence="1">Uncharacterized protein</fullName>
    </submittedName>
</protein>
<sequence>MQKAFIPTVYNSEAGITWWAIQKPNVATTFTTYWRNWDQTSDHKISSLFYYIDVGPASSLSDGPDH</sequence>
<dbReference type="Proteomes" id="UP001557470">
    <property type="component" value="Unassembled WGS sequence"/>
</dbReference>